<evidence type="ECO:0000256" key="1">
    <source>
        <dbReference type="SAM" id="MobiDB-lite"/>
    </source>
</evidence>
<dbReference type="AlphaFoldDB" id="A0A7D5LAS5"/>
<keyword evidence="4" id="KW-1185">Reference proteome</keyword>
<proteinExistence type="predicted"/>
<dbReference type="EMBL" id="CP058579">
    <property type="protein sequence ID" value="QLG62386.1"/>
    <property type="molecule type" value="Genomic_DNA"/>
</dbReference>
<organism evidence="3 4">
    <name type="scientific">Halorarum salinum</name>
    <dbReference type="NCBI Taxonomy" id="2743089"/>
    <lineage>
        <taxon>Archaea</taxon>
        <taxon>Methanobacteriati</taxon>
        <taxon>Methanobacteriota</taxon>
        <taxon>Stenosarchaea group</taxon>
        <taxon>Halobacteria</taxon>
        <taxon>Halobacteriales</taxon>
        <taxon>Haloferacaceae</taxon>
        <taxon>Halorarum</taxon>
    </lineage>
</organism>
<accession>A0A7D5LAS5</accession>
<dbReference type="RefSeq" id="WP_179268971.1">
    <property type="nucleotide sequence ID" value="NZ_CP058579.1"/>
</dbReference>
<reference evidence="3 4" key="1">
    <citation type="submission" date="2020-06" db="EMBL/GenBank/DDBJ databases">
        <title>NJ-3-1, isolated from saline soil.</title>
        <authorList>
            <person name="Cui H.L."/>
            <person name="Shi X."/>
        </authorList>
    </citation>
    <scope>NUCLEOTIDE SEQUENCE [LARGE SCALE GENOMIC DNA]</scope>
    <source>
        <strain evidence="3 4">NJ-3-1</strain>
    </source>
</reference>
<keyword evidence="2" id="KW-0472">Membrane</keyword>
<evidence type="ECO:0000313" key="4">
    <source>
        <dbReference type="Proteomes" id="UP000509626"/>
    </source>
</evidence>
<keyword evidence="2" id="KW-0812">Transmembrane</keyword>
<keyword evidence="2" id="KW-1133">Transmembrane helix</keyword>
<gene>
    <name evidence="3" type="ORF">HUG12_11850</name>
</gene>
<dbReference type="Proteomes" id="UP000509626">
    <property type="component" value="Chromosome"/>
</dbReference>
<dbReference type="InterPro" id="IPR006311">
    <property type="entry name" value="TAT_signal"/>
</dbReference>
<feature type="transmembrane region" description="Helical" evidence="2">
    <location>
        <begin position="12"/>
        <end position="29"/>
    </location>
</feature>
<protein>
    <submittedName>
        <fullName evidence="3">Uncharacterized protein</fullName>
    </submittedName>
</protein>
<evidence type="ECO:0000313" key="3">
    <source>
        <dbReference type="EMBL" id="QLG62386.1"/>
    </source>
</evidence>
<sequence length="244" mass="25421">MADRSLCTRRRLLGGLGAVGTAGVIGHVAPGGSPAPDRAGEAASTSERAAGGPDRPTPAVVTDRDAGTTYPLVTYNDRTGEYDVTMPVNVRFDLTGSAYDPSDVLDAVGIGDGWTQVVAAVGEHWPTKDAKPPEVWSGGTSGLVPPVRNYRKPIDPLGPRLCHHLYLWPVRSGGELVGVAGQAHVDVGTVADHVGGGFDEAAGAVASVYSAAGWRVVDADFDYGVSPGRLDFWGPTGDRWLRPP</sequence>
<dbReference type="KEGG" id="halu:HUG12_11850"/>
<dbReference type="GeneID" id="56038163"/>
<evidence type="ECO:0000256" key="2">
    <source>
        <dbReference type="SAM" id="Phobius"/>
    </source>
</evidence>
<name>A0A7D5LAS5_9EURY</name>
<dbReference type="PROSITE" id="PS51318">
    <property type="entry name" value="TAT"/>
    <property type="match status" value="1"/>
</dbReference>
<feature type="region of interest" description="Disordered" evidence="1">
    <location>
        <begin position="29"/>
        <end position="63"/>
    </location>
</feature>